<dbReference type="InterPro" id="IPR056434">
    <property type="entry name" value="Ig_GEX2_N"/>
</dbReference>
<feature type="domain" description="GEX2 N-terminal Ig-like" evidence="5">
    <location>
        <begin position="61"/>
        <end position="172"/>
    </location>
</feature>
<evidence type="ECO:0000313" key="6">
    <source>
        <dbReference type="EMBL" id="KAL2630282.1"/>
    </source>
</evidence>
<organism evidence="6 7">
    <name type="scientific">Riccia fluitans</name>
    <dbReference type="NCBI Taxonomy" id="41844"/>
    <lineage>
        <taxon>Eukaryota</taxon>
        <taxon>Viridiplantae</taxon>
        <taxon>Streptophyta</taxon>
        <taxon>Embryophyta</taxon>
        <taxon>Marchantiophyta</taxon>
        <taxon>Marchantiopsida</taxon>
        <taxon>Marchantiidae</taxon>
        <taxon>Marchantiales</taxon>
        <taxon>Ricciaceae</taxon>
        <taxon>Riccia</taxon>
    </lineage>
</organism>
<proteinExistence type="predicted"/>
<dbReference type="InterPro" id="IPR017868">
    <property type="entry name" value="Filamin/ABP280_repeat-like"/>
</dbReference>
<evidence type="ECO:0000313" key="7">
    <source>
        <dbReference type="Proteomes" id="UP001605036"/>
    </source>
</evidence>
<dbReference type="PANTHER" id="PTHR38537:SF8">
    <property type="entry name" value="FILAMIN-A"/>
    <property type="match status" value="1"/>
</dbReference>
<dbReference type="PROSITE" id="PS50194">
    <property type="entry name" value="FILAMIN_REPEAT"/>
    <property type="match status" value="2"/>
</dbReference>
<feature type="region of interest" description="Disordered" evidence="3">
    <location>
        <begin position="1187"/>
        <end position="1272"/>
    </location>
</feature>
<evidence type="ECO:0000256" key="3">
    <source>
        <dbReference type="SAM" id="MobiDB-lite"/>
    </source>
</evidence>
<evidence type="ECO:0000256" key="4">
    <source>
        <dbReference type="SAM" id="Phobius"/>
    </source>
</evidence>
<dbReference type="Gene3D" id="2.60.40.10">
    <property type="entry name" value="Immunoglobulins"/>
    <property type="match status" value="2"/>
</dbReference>
<gene>
    <name evidence="6" type="ORF">R1flu_014968</name>
</gene>
<dbReference type="Gene3D" id="2.60.40.3440">
    <property type="match status" value="1"/>
</dbReference>
<comment type="caution">
    <text evidence="6">The sequence shown here is derived from an EMBL/GenBank/DDBJ whole genome shotgun (WGS) entry which is preliminary data.</text>
</comment>
<dbReference type="PANTHER" id="PTHR38537">
    <property type="entry name" value="JITTERBUG, ISOFORM N"/>
    <property type="match status" value="1"/>
</dbReference>
<dbReference type="InterPro" id="IPR013783">
    <property type="entry name" value="Ig-like_fold"/>
</dbReference>
<keyword evidence="4" id="KW-0812">Transmembrane</keyword>
<reference evidence="6 7" key="1">
    <citation type="submission" date="2024-09" db="EMBL/GenBank/DDBJ databases">
        <title>Chromosome-scale assembly of Riccia fluitans.</title>
        <authorList>
            <person name="Paukszto L."/>
            <person name="Sawicki J."/>
            <person name="Karawczyk K."/>
            <person name="Piernik-Szablinska J."/>
            <person name="Szczecinska M."/>
            <person name="Mazdziarz M."/>
        </authorList>
    </citation>
    <scope>NUCLEOTIDE SEQUENCE [LARGE SCALE GENOMIC DNA]</scope>
    <source>
        <strain evidence="6">Rf_01</strain>
        <tissue evidence="6">Aerial parts of the thallus</tissue>
    </source>
</reference>
<protein>
    <recommendedName>
        <fullName evidence="5">GEX2 N-terminal Ig-like domain-containing protein</fullName>
    </recommendedName>
</protein>
<accession>A0ABD1YKR3</accession>
<evidence type="ECO:0000256" key="1">
    <source>
        <dbReference type="ARBA" id="ARBA00022737"/>
    </source>
</evidence>
<dbReference type="EMBL" id="JBHFFA010000004">
    <property type="protein sequence ID" value="KAL2630282.1"/>
    <property type="molecule type" value="Genomic_DNA"/>
</dbReference>
<evidence type="ECO:0000259" key="5">
    <source>
        <dbReference type="Pfam" id="PF23616"/>
    </source>
</evidence>
<dbReference type="InterPro" id="IPR044801">
    <property type="entry name" value="Filamin"/>
</dbReference>
<keyword evidence="4" id="KW-0472">Membrane</keyword>
<name>A0ABD1YKR3_9MARC</name>
<feature type="transmembrane region" description="Helical" evidence="4">
    <location>
        <begin position="1049"/>
        <end position="1068"/>
    </location>
</feature>
<sequence length="1272" mass="138161">MHQTTERGRSPSSRSLVLKPDGKKKYTMRLVVDVAQDPDDRPLRNQDADLYIIAGDVVPENSTGSWVGGSSIIAGSQGRLTIQLMDRFGNKVGSDTGRDGVDLEVNFSASITVGNPGELSSISDLGCRRNGDFGTYDVTFLTSKTGEYNLNIQALVDSELYRIIGSPFSFRVISGRSTAAWVQGGPVDQGQPVIIRVVQKAQEVWTDGYGALKVEVIRALGSNSPFIPAVIKLYETLGIPGGQDVVVTMNSPGNFLLKISSSQLEDKQIEGSPFSFTVKAGTEKCAASQDLWLLLVHQEDRQMVTRRNLRTCMQRFWFSFRLEFSPGVVASPVLTEGNFNAIEVRYQITVASGPAGYAMSVKAANSSAEIQGSPFTVRITPGTLSIQKCDGYFKGGNPALSVGRIATFIIQQKDSFGNKIYAESILDVHNFTVRILRASGIPVPLEITLTPSFSDKDQILAVFNLTEIGSYILQVGDSSGSIDGSPFPFSLVRGPVVTSDQCRVQFVPDHNLHTGMYLNIIITSYSIAAKPIKSATVLIFGITSVPPMLGVPYTIVPKDMKNGTYVATIELSSTGVFSFVLDLFGAPIPGSPYQIEISEGVATLVRAEFDEVWTWMNYQLTFNVLTNDYVSTGSPIFVKIDSPDNGNMIVGRDGTMVYTPNKGFSGSEHLTYEIKDEIGEIAVGEVSITVVPPQQPYISAFPKMLWALEDQPLPAVGGIANLEVSSLEPEMLLSAEFFALHGRVYPSAGMSGPWLNISVVIPDDVSVPAENGSEVAPIEELSKEARLHLKHSSVMKNSNDRLELKNPNDGSNALRFSARLENMNAALKALQYMGLENFNGNDTVYFSVYNQSGAGSTRNISVYVRPVNDPPFVVGPSIISIHLNNETSGLNITDVEVPIMELSVGDPDADDNPGSVTYALAGILQLDKGQFRITIPPSGYSSASYRAYGEKKWSLVSGQQGTIWAQCVRFQASITDWNAALQGLMLKSENTSTQRIGLSLVVDDLGQFGCVGDCSSTDPYSYVIQHQTTIMIYQMGYKPPYRLKAFVKFLLYAMGGIVGLLGVFYLAGKRGLRFPFPKKKGTSLVEFEEGEENYKMIRVYNPLWLPAYQKAESTTGLEPMGTGFEIQQDWKMETMSAPESFPPLGNESMPLDTSSWGADVNFQLQPQPRGFPEGGVRARRFSVKWSTDRMRNSASLGGTQGASDMEVVTDATPPPPPGNGPLSNTAVAIPVSPEKFFAGLSDENDGESNPPTDSSSGYAEPPFSGFGDQDDD</sequence>
<feature type="domain" description="GEX2 N-terminal Ig-like" evidence="5">
    <location>
        <begin position="392"/>
        <end position="490"/>
    </location>
</feature>
<dbReference type="Pfam" id="PF17963">
    <property type="entry name" value="Big_9"/>
    <property type="match status" value="1"/>
</dbReference>
<dbReference type="AlphaFoldDB" id="A0ABD1YKR3"/>
<evidence type="ECO:0000256" key="2">
    <source>
        <dbReference type="PROSITE-ProRule" id="PRU00087"/>
    </source>
</evidence>
<keyword evidence="7" id="KW-1185">Reference proteome</keyword>
<dbReference type="InterPro" id="IPR014756">
    <property type="entry name" value="Ig_E-set"/>
</dbReference>
<keyword evidence="4" id="KW-1133">Transmembrane helix</keyword>
<feature type="compositionally biased region" description="Polar residues" evidence="3">
    <location>
        <begin position="1247"/>
        <end position="1257"/>
    </location>
</feature>
<feature type="repeat" description="Filamin" evidence="2">
    <location>
        <begin position="52"/>
        <end position="172"/>
    </location>
</feature>
<feature type="repeat" description="Filamin" evidence="2">
    <location>
        <begin position="558"/>
        <end position="597"/>
    </location>
</feature>
<dbReference type="SUPFAM" id="SSF81296">
    <property type="entry name" value="E set domains"/>
    <property type="match status" value="1"/>
</dbReference>
<dbReference type="Proteomes" id="UP001605036">
    <property type="component" value="Unassembled WGS sequence"/>
</dbReference>
<keyword evidence="1" id="KW-0677">Repeat</keyword>
<dbReference type="Pfam" id="PF23616">
    <property type="entry name" value="Ig_GEX2_N"/>
    <property type="match status" value="2"/>
</dbReference>